<reference evidence="1" key="1">
    <citation type="submission" date="2016-03" db="EMBL/GenBank/DDBJ databases">
        <authorList>
            <person name="Ploux O."/>
        </authorList>
    </citation>
    <scope>NUCLEOTIDE SEQUENCE</scope>
    <source>
        <strain evidence="1">UC10</strain>
    </source>
</reference>
<dbReference type="AlphaFoldDB" id="A0A1Y5PYI2"/>
<organism evidence="1">
    <name type="scientific">uncultured Sphingopyxis sp</name>
    <dbReference type="NCBI Taxonomy" id="310581"/>
    <lineage>
        <taxon>Bacteria</taxon>
        <taxon>Pseudomonadati</taxon>
        <taxon>Pseudomonadota</taxon>
        <taxon>Alphaproteobacteria</taxon>
        <taxon>Sphingomonadales</taxon>
        <taxon>Sphingomonadaceae</taxon>
        <taxon>Sphingopyxis</taxon>
        <taxon>environmental samples</taxon>
    </lineage>
</organism>
<accession>A0A1Y5PYI2</accession>
<evidence type="ECO:0000313" key="1">
    <source>
        <dbReference type="EMBL" id="SBV35049.1"/>
    </source>
</evidence>
<gene>
    <name evidence="1" type="ORF">SPPYR_3934</name>
</gene>
<proteinExistence type="predicted"/>
<protein>
    <submittedName>
        <fullName evidence="1">Uncharacterized protein</fullName>
    </submittedName>
</protein>
<sequence>MVRGFITVKRLTRTFDDANLGIQADSQLTANHAFQAMLSYWTFDLFNRIGTGAVKRAKLLRLDCDRRQTI</sequence>
<dbReference type="EMBL" id="LT598653">
    <property type="protein sequence ID" value="SBV35049.1"/>
    <property type="molecule type" value="Genomic_DNA"/>
</dbReference>
<name>A0A1Y5PYI2_9SPHN</name>
<dbReference type="KEGG" id="sphu:SPPYR_3934"/>